<evidence type="ECO:0000256" key="5">
    <source>
        <dbReference type="ARBA" id="ARBA00023136"/>
    </source>
</evidence>
<dbReference type="RefSeq" id="WP_270029493.1">
    <property type="nucleotide sequence ID" value="NZ_JAPDDP010000095.1"/>
</dbReference>
<keyword evidence="2" id="KW-1003">Cell membrane</keyword>
<feature type="transmembrane region" description="Helical" evidence="6">
    <location>
        <begin position="120"/>
        <end position="140"/>
    </location>
</feature>
<dbReference type="AlphaFoldDB" id="A0A9X3NH69"/>
<feature type="transmembrane region" description="Helical" evidence="6">
    <location>
        <begin position="339"/>
        <end position="358"/>
    </location>
</feature>
<evidence type="ECO:0000313" key="8">
    <source>
        <dbReference type="Proteomes" id="UP001147653"/>
    </source>
</evidence>
<keyword evidence="3 6" id="KW-0812">Transmembrane</keyword>
<sequence length="429" mass="44926">MSKADSGSGYGAGAKLLAIGIASTGLVTFAYFSVASYALNDVDYKAISLLWSVLFVIVSVIYRPIEQLLSRTIADRRARGFETGHPLRTPMLIQAAFALTFLVIALIFKGPIEDDLFDGSAALYWVLVVAVLAYAASYFARGWLAGHQWFAYYGGLVFLEANARLLFAVAVVIGIAEGQSAVAMGMAAAPFVSLVVVPLAFSRRPKAQAAKKETDEEALGLARGGRFALAVLAIMAAEQTLLNAGVLMADVTATDAAVAGYVFNALLITRAPLQLFQAIQGALLPHLAGLEAKAGKAEFEKAIRQTILAIAGFALAVALGLLILGPFAMDLLFEDEKTFARLGLVAVAIGMGFHLAAGTLNQAALARDHAGTAAAAWLVSAAAFVIWMLAGAIDDELTRAEVGYLGAASLLCALLAIVYRRPSASPPAA</sequence>
<feature type="transmembrane region" description="Helical" evidence="6">
    <location>
        <begin position="306"/>
        <end position="327"/>
    </location>
</feature>
<organism evidence="7 8">
    <name type="scientific">Solirubrobacter phytolaccae</name>
    <dbReference type="NCBI Taxonomy" id="1404360"/>
    <lineage>
        <taxon>Bacteria</taxon>
        <taxon>Bacillati</taxon>
        <taxon>Actinomycetota</taxon>
        <taxon>Thermoleophilia</taxon>
        <taxon>Solirubrobacterales</taxon>
        <taxon>Solirubrobacteraceae</taxon>
        <taxon>Solirubrobacter</taxon>
    </lineage>
</organism>
<evidence type="ECO:0000256" key="4">
    <source>
        <dbReference type="ARBA" id="ARBA00022989"/>
    </source>
</evidence>
<gene>
    <name evidence="7" type="ORF">OJ997_32230</name>
</gene>
<dbReference type="EMBL" id="JAPDDP010000095">
    <property type="protein sequence ID" value="MDA0185017.1"/>
    <property type="molecule type" value="Genomic_DNA"/>
</dbReference>
<feature type="transmembrane region" description="Helical" evidence="6">
    <location>
        <begin position="46"/>
        <end position="65"/>
    </location>
</feature>
<comment type="caution">
    <text evidence="7">The sequence shown here is derived from an EMBL/GenBank/DDBJ whole genome shotgun (WGS) entry which is preliminary data.</text>
</comment>
<evidence type="ECO:0000256" key="2">
    <source>
        <dbReference type="ARBA" id="ARBA00022475"/>
    </source>
</evidence>
<evidence type="ECO:0000256" key="6">
    <source>
        <dbReference type="SAM" id="Phobius"/>
    </source>
</evidence>
<feature type="transmembrane region" description="Helical" evidence="6">
    <location>
        <begin position="370"/>
        <end position="390"/>
    </location>
</feature>
<feature type="transmembrane region" description="Helical" evidence="6">
    <location>
        <begin position="12"/>
        <end position="34"/>
    </location>
</feature>
<keyword evidence="4 6" id="KW-1133">Transmembrane helix</keyword>
<feature type="transmembrane region" description="Helical" evidence="6">
    <location>
        <begin position="86"/>
        <end position="108"/>
    </location>
</feature>
<evidence type="ECO:0000313" key="7">
    <source>
        <dbReference type="EMBL" id="MDA0185017.1"/>
    </source>
</evidence>
<protein>
    <submittedName>
        <fullName evidence="7">Uncharacterized protein</fullName>
    </submittedName>
</protein>
<accession>A0A9X3NH69</accession>
<dbReference type="Proteomes" id="UP001147653">
    <property type="component" value="Unassembled WGS sequence"/>
</dbReference>
<feature type="transmembrane region" description="Helical" evidence="6">
    <location>
        <begin position="402"/>
        <end position="419"/>
    </location>
</feature>
<feature type="transmembrane region" description="Helical" evidence="6">
    <location>
        <begin position="181"/>
        <end position="201"/>
    </location>
</feature>
<keyword evidence="5 6" id="KW-0472">Membrane</keyword>
<dbReference type="InterPro" id="IPR050833">
    <property type="entry name" value="Poly_Biosynth_Transport"/>
</dbReference>
<evidence type="ECO:0000256" key="3">
    <source>
        <dbReference type="ARBA" id="ARBA00022692"/>
    </source>
</evidence>
<reference evidence="7" key="1">
    <citation type="submission" date="2022-10" db="EMBL/GenBank/DDBJ databases">
        <title>The WGS of Solirubrobacter phytolaccae KCTC 29190.</title>
        <authorList>
            <person name="Jiang Z."/>
        </authorList>
    </citation>
    <scope>NUCLEOTIDE SEQUENCE</scope>
    <source>
        <strain evidence="7">KCTC 29190</strain>
    </source>
</reference>
<keyword evidence="8" id="KW-1185">Reference proteome</keyword>
<feature type="transmembrane region" description="Helical" evidence="6">
    <location>
        <begin position="152"/>
        <end position="175"/>
    </location>
</feature>
<evidence type="ECO:0000256" key="1">
    <source>
        <dbReference type="ARBA" id="ARBA00004651"/>
    </source>
</evidence>
<dbReference type="GO" id="GO:0005886">
    <property type="term" value="C:plasma membrane"/>
    <property type="evidence" value="ECO:0007669"/>
    <property type="project" value="UniProtKB-SubCell"/>
</dbReference>
<name>A0A9X3NH69_9ACTN</name>
<dbReference type="PANTHER" id="PTHR30250">
    <property type="entry name" value="PST FAMILY PREDICTED COLANIC ACID TRANSPORTER"/>
    <property type="match status" value="1"/>
</dbReference>
<proteinExistence type="predicted"/>
<comment type="subcellular location">
    <subcellularLocation>
        <location evidence="1">Cell membrane</location>
        <topology evidence="1">Multi-pass membrane protein</topology>
    </subcellularLocation>
</comment>
<dbReference type="PANTHER" id="PTHR30250:SF11">
    <property type="entry name" value="O-ANTIGEN TRANSPORTER-RELATED"/>
    <property type="match status" value="1"/>
</dbReference>